<dbReference type="SUPFAM" id="SSF47090">
    <property type="entry name" value="PGBD-like"/>
    <property type="match status" value="2"/>
</dbReference>
<proteinExistence type="predicted"/>
<reference evidence="2 3" key="1">
    <citation type="submission" date="2022-06" db="EMBL/GenBank/DDBJ databases">
        <title>Isolation of gut microbiota from human fecal samples.</title>
        <authorList>
            <person name="Pamer E.G."/>
            <person name="Barat B."/>
            <person name="Waligurski E."/>
            <person name="Medina S."/>
            <person name="Paddock L."/>
            <person name="Mostad J."/>
        </authorList>
    </citation>
    <scope>NUCLEOTIDE SEQUENCE [LARGE SCALE GENOMIC DNA]</scope>
    <source>
        <strain evidence="2 3">DFI.9.73</strain>
    </source>
</reference>
<protein>
    <submittedName>
        <fullName evidence="2">Peptidoglycan-binding protein</fullName>
    </submittedName>
</protein>
<accession>A0ABT1S4F7</accession>
<sequence length="186" mass="20662">MIGIRQELVGQPVRSLQIMLRTIAQYDSEIAAVIPDGIYADDTRKSVESFQKRHGMPVTGVTDIDTWYAVADEYRRAVIELSPAEPVNPVLQPGQVIRAGERNEHLHMIHGMLRAIGARYASLPEVACNDIHDSNSVEAIRWLQRKAGIEASGDITRLTWKYLARLYRISVGDGTGERAGTRPAAE</sequence>
<evidence type="ECO:0000313" key="2">
    <source>
        <dbReference type="EMBL" id="MCQ4841670.1"/>
    </source>
</evidence>
<dbReference type="GeneID" id="90531839"/>
<dbReference type="InterPro" id="IPR036366">
    <property type="entry name" value="PGBDSf"/>
</dbReference>
<comment type="caution">
    <text evidence="2">The sequence shown here is derived from an EMBL/GenBank/DDBJ whole genome shotgun (WGS) entry which is preliminary data.</text>
</comment>
<gene>
    <name evidence="2" type="ORF">NE695_17300</name>
</gene>
<keyword evidence="3" id="KW-1185">Reference proteome</keyword>
<feature type="domain" description="Peptidoglycan binding-like" evidence="1">
    <location>
        <begin position="10"/>
        <end position="69"/>
    </location>
</feature>
<dbReference type="Gene3D" id="1.10.101.10">
    <property type="entry name" value="PGBD-like superfamily/PGBD"/>
    <property type="match status" value="2"/>
</dbReference>
<dbReference type="Pfam" id="PF01471">
    <property type="entry name" value="PG_binding_1"/>
    <property type="match status" value="1"/>
</dbReference>
<evidence type="ECO:0000259" key="1">
    <source>
        <dbReference type="Pfam" id="PF01471"/>
    </source>
</evidence>
<dbReference type="InterPro" id="IPR002477">
    <property type="entry name" value="Peptidoglycan-bd-like"/>
</dbReference>
<dbReference type="InterPro" id="IPR036365">
    <property type="entry name" value="PGBD-like_sf"/>
</dbReference>
<dbReference type="Proteomes" id="UP001524473">
    <property type="component" value="Unassembled WGS sequence"/>
</dbReference>
<dbReference type="EMBL" id="JANFZH010000063">
    <property type="protein sequence ID" value="MCQ4841670.1"/>
    <property type="molecule type" value="Genomic_DNA"/>
</dbReference>
<dbReference type="RefSeq" id="WP_066862360.1">
    <property type="nucleotide sequence ID" value="NZ_CABKVV010000013.1"/>
</dbReference>
<organism evidence="2 3">
    <name type="scientific">Neglectibacter timonensis</name>
    <dbReference type="NCBI Taxonomy" id="1776382"/>
    <lineage>
        <taxon>Bacteria</taxon>
        <taxon>Bacillati</taxon>
        <taxon>Bacillota</taxon>
        <taxon>Clostridia</taxon>
        <taxon>Eubacteriales</taxon>
        <taxon>Oscillospiraceae</taxon>
        <taxon>Neglectibacter</taxon>
    </lineage>
</organism>
<evidence type="ECO:0000313" key="3">
    <source>
        <dbReference type="Proteomes" id="UP001524473"/>
    </source>
</evidence>
<name>A0ABT1S4F7_9FIRM</name>